<dbReference type="SUPFAM" id="SSF49265">
    <property type="entry name" value="Fibronectin type III"/>
    <property type="match status" value="1"/>
</dbReference>
<evidence type="ECO:0000313" key="9">
    <source>
        <dbReference type="Ensembl" id="ENSELUP00000037044.2"/>
    </source>
</evidence>
<dbReference type="PROSITE" id="PS50835">
    <property type="entry name" value="IG_LIKE"/>
    <property type="match status" value="2"/>
</dbReference>
<name>A0A3P9A8T0_ESOLU</name>
<evidence type="ECO:0000259" key="8">
    <source>
        <dbReference type="PROSITE" id="PS50853"/>
    </source>
</evidence>
<reference evidence="10" key="1">
    <citation type="journal article" date="2014" name="PLoS ONE">
        <title>The genome and linkage map of the northern pike (Esox lucius): conserved synteny revealed between the salmonid sister group and the Neoteleostei.</title>
        <authorList>
            <person name="Rondeau E.B."/>
            <person name="Minkley D.R."/>
            <person name="Leong J.S."/>
            <person name="Messmer A.M."/>
            <person name="Jantzen J.R."/>
            <person name="von Schalburg K.R."/>
            <person name="Lemon C."/>
            <person name="Bird N.H."/>
            <person name="Koop B.F."/>
        </authorList>
    </citation>
    <scope>NUCLEOTIDE SEQUENCE</scope>
</reference>
<dbReference type="InterPro" id="IPR003599">
    <property type="entry name" value="Ig_sub"/>
</dbReference>
<feature type="domain" description="Ig-like" evidence="7">
    <location>
        <begin position="398"/>
        <end position="487"/>
    </location>
</feature>
<feature type="region of interest" description="Disordered" evidence="5">
    <location>
        <begin position="617"/>
        <end position="661"/>
    </location>
</feature>
<dbReference type="InterPro" id="IPR007110">
    <property type="entry name" value="Ig-like_dom"/>
</dbReference>
<evidence type="ECO:0000313" key="10">
    <source>
        <dbReference type="Proteomes" id="UP000265140"/>
    </source>
</evidence>
<organism evidence="9 10">
    <name type="scientific">Esox lucius</name>
    <name type="common">Northern pike</name>
    <dbReference type="NCBI Taxonomy" id="8010"/>
    <lineage>
        <taxon>Eukaryota</taxon>
        <taxon>Metazoa</taxon>
        <taxon>Chordata</taxon>
        <taxon>Craniata</taxon>
        <taxon>Vertebrata</taxon>
        <taxon>Euteleostomi</taxon>
        <taxon>Actinopterygii</taxon>
        <taxon>Neopterygii</taxon>
        <taxon>Teleostei</taxon>
        <taxon>Protacanthopterygii</taxon>
        <taxon>Esociformes</taxon>
        <taxon>Esocidae</taxon>
        <taxon>Esox</taxon>
    </lineage>
</organism>
<reference evidence="9" key="2">
    <citation type="submission" date="2020-02" db="EMBL/GenBank/DDBJ databases">
        <title>Esox lucius (northern pike) genome, fEsoLuc1, primary haplotype.</title>
        <authorList>
            <person name="Myers G."/>
            <person name="Karagic N."/>
            <person name="Meyer A."/>
            <person name="Pippel M."/>
            <person name="Reichard M."/>
            <person name="Winkler S."/>
            <person name="Tracey A."/>
            <person name="Sims Y."/>
            <person name="Howe K."/>
            <person name="Rhie A."/>
            <person name="Formenti G."/>
            <person name="Durbin R."/>
            <person name="Fedrigo O."/>
            <person name="Jarvis E.D."/>
        </authorList>
    </citation>
    <scope>NUCLEOTIDE SEQUENCE [LARGE SCALE GENOMIC DNA]</scope>
</reference>
<protein>
    <recommendedName>
        <fullName evidence="11">V-set and immunoglobulin domain containing 10 like</fullName>
    </recommendedName>
</protein>
<dbReference type="CDD" id="cd00063">
    <property type="entry name" value="FN3"/>
    <property type="match status" value="1"/>
</dbReference>
<dbReference type="PANTHER" id="PTHR44337:SF20">
    <property type="entry name" value="CARCINOEMBRYONIC ANTIGEN-RELATED CELL ADHESION MOLECULE 5-RELATED"/>
    <property type="match status" value="1"/>
</dbReference>
<keyword evidence="2" id="KW-1015">Disulfide bond</keyword>
<evidence type="ECO:0000256" key="1">
    <source>
        <dbReference type="ARBA" id="ARBA00022729"/>
    </source>
</evidence>
<dbReference type="SMART" id="SM00409">
    <property type="entry name" value="IG"/>
    <property type="match status" value="3"/>
</dbReference>
<evidence type="ECO:0000256" key="5">
    <source>
        <dbReference type="SAM" id="MobiDB-lite"/>
    </source>
</evidence>
<dbReference type="SUPFAM" id="SSF48726">
    <property type="entry name" value="Immunoglobulin"/>
    <property type="match status" value="4"/>
</dbReference>
<feature type="domain" description="Fibronectin type-III" evidence="8">
    <location>
        <begin position="490"/>
        <end position="594"/>
    </location>
</feature>
<dbReference type="Bgee" id="ENSELUG00000016501">
    <property type="expression patterns" value="Expressed in ovary and 6 other cell types or tissues"/>
</dbReference>
<dbReference type="SMART" id="SM00408">
    <property type="entry name" value="IGc2"/>
    <property type="match status" value="1"/>
</dbReference>
<dbReference type="InterPro" id="IPR013783">
    <property type="entry name" value="Ig-like_fold"/>
</dbReference>
<feature type="compositionally biased region" description="Polar residues" evidence="5">
    <location>
        <begin position="540"/>
        <end position="561"/>
    </location>
</feature>
<gene>
    <name evidence="9" type="primary">VSIG10L</name>
</gene>
<feature type="chain" id="PRO_5044252320" description="V-set and immunoglobulin domain containing 10 like" evidence="6">
    <location>
        <begin position="29"/>
        <end position="661"/>
    </location>
</feature>
<evidence type="ECO:0000259" key="7">
    <source>
        <dbReference type="PROSITE" id="PS50835"/>
    </source>
</evidence>
<dbReference type="InterPro" id="IPR036179">
    <property type="entry name" value="Ig-like_dom_sf"/>
</dbReference>
<dbReference type="Gene3D" id="2.60.40.10">
    <property type="entry name" value="Immunoglobulins"/>
    <property type="match status" value="5"/>
</dbReference>
<feature type="domain" description="Ig-like" evidence="7">
    <location>
        <begin position="231"/>
        <end position="309"/>
    </location>
</feature>
<dbReference type="AlphaFoldDB" id="A0A3P9A8T0"/>
<dbReference type="Pfam" id="PF00041">
    <property type="entry name" value="fn3"/>
    <property type="match status" value="1"/>
</dbReference>
<keyword evidence="1 6" id="KW-0732">Signal</keyword>
<evidence type="ECO:0000256" key="2">
    <source>
        <dbReference type="ARBA" id="ARBA00023157"/>
    </source>
</evidence>
<feature type="compositionally biased region" description="Basic and acidic residues" evidence="5">
    <location>
        <begin position="627"/>
        <end position="641"/>
    </location>
</feature>
<reference evidence="9" key="4">
    <citation type="submission" date="2025-09" db="UniProtKB">
        <authorList>
            <consortium name="Ensembl"/>
        </authorList>
    </citation>
    <scope>IDENTIFICATION</scope>
</reference>
<evidence type="ECO:0000256" key="3">
    <source>
        <dbReference type="ARBA" id="ARBA00023180"/>
    </source>
</evidence>
<dbReference type="InterPro" id="IPR052598">
    <property type="entry name" value="IgSF_CEA-related"/>
</dbReference>
<accession>A0A3P9A8T0</accession>
<sequence length="661" mass="71334">MPSHQFGVLKLLVFKVTLLMFMIEGVNCALSISLRGPSLVNATVGSNVTLAVTILGAPDPMVTWKMGGLPVVIWTLGSSEAPAISDSNRDVLTIEADGSLTFQNLSFAYSNTYTLDIIKVGMVTVSAKFSLNVYDYIRNVSVTVQTADAIEGADKYTLQYSSVPGEPSQWWWYFNSVLIRNSSHYTVDQKSLVIHQPSRTDTGRYTLVLSNPFSAVTAHRNITVLYGPDEPVLGVSPSQTFFVSGESLALSCRAEGVPLPSASWLFQGHTIGSQGGRLNLTSVQTSQGGIYTCELFNENTGVRRKKNLTINVYERPAGSPLCSVNAAHGNANLQFNCHWPGGTPEASLSFPFFNTTTSGAGDFSLTRPASQGLNGKTILCRVDHPLLQTQCSITLGGPAEILLTVTAVDQGGQIVVNIQCHSQAMPKAMVTWLKGSEILANGMQYQINEDTTQLSVHGFNSSVARLYNYTCNCSNPLGNTAKETQLLGPTISYSHLFPNGDGTAVTITWEVPPTSVITGFDIQMSGPDLMSKSVRPGQKATDNFRTVQQKPSTSRSANISTLDPKSTYQFRVIPVAGGIQGKPSEVQSLGPGKANRYPVARVVEKVVTTQPNINAPSYLLTGGLKPQPDHDRKNPQMDPTERSVPIPRFVSPPHVRTATIV</sequence>
<evidence type="ECO:0000256" key="6">
    <source>
        <dbReference type="SAM" id="SignalP"/>
    </source>
</evidence>
<proteinExistence type="predicted"/>
<dbReference type="PANTHER" id="PTHR44337">
    <property type="entry name" value="CARCINOEMBRYONIC ANTIGEN-RELATED CELL ADHESION MOLECULE 8"/>
    <property type="match status" value="1"/>
</dbReference>
<feature type="signal peptide" evidence="6">
    <location>
        <begin position="1"/>
        <end position="28"/>
    </location>
</feature>
<dbReference type="Proteomes" id="UP000265140">
    <property type="component" value="Chromosome 20"/>
</dbReference>
<dbReference type="GeneTree" id="ENSGT00940000167735"/>
<keyword evidence="4" id="KW-0393">Immunoglobulin domain</keyword>
<evidence type="ECO:0008006" key="11">
    <source>
        <dbReference type="Google" id="ProtNLM"/>
    </source>
</evidence>
<dbReference type="PROSITE" id="PS50853">
    <property type="entry name" value="FN3"/>
    <property type="match status" value="1"/>
</dbReference>
<feature type="region of interest" description="Disordered" evidence="5">
    <location>
        <begin position="532"/>
        <end position="561"/>
    </location>
</feature>
<reference evidence="9" key="3">
    <citation type="submission" date="2025-08" db="UniProtKB">
        <authorList>
            <consortium name="Ensembl"/>
        </authorList>
    </citation>
    <scope>IDENTIFICATION</scope>
</reference>
<dbReference type="InterPro" id="IPR036116">
    <property type="entry name" value="FN3_sf"/>
</dbReference>
<dbReference type="Ensembl" id="ENSELUT00000039885.3">
    <property type="protein sequence ID" value="ENSELUP00000037044.2"/>
    <property type="gene ID" value="ENSELUG00000016501.3"/>
</dbReference>
<dbReference type="Pfam" id="PF13927">
    <property type="entry name" value="Ig_3"/>
    <property type="match status" value="1"/>
</dbReference>
<keyword evidence="3" id="KW-0325">Glycoprotein</keyword>
<dbReference type="InterPro" id="IPR003598">
    <property type="entry name" value="Ig_sub2"/>
</dbReference>
<keyword evidence="10" id="KW-1185">Reference proteome</keyword>
<evidence type="ECO:0000256" key="4">
    <source>
        <dbReference type="ARBA" id="ARBA00023319"/>
    </source>
</evidence>
<dbReference type="InterPro" id="IPR003961">
    <property type="entry name" value="FN3_dom"/>
</dbReference>